<dbReference type="AlphaFoldDB" id="A0A9N9HH98"/>
<organism evidence="1 2">
    <name type="scientific">Funneliformis caledonium</name>
    <dbReference type="NCBI Taxonomy" id="1117310"/>
    <lineage>
        <taxon>Eukaryota</taxon>
        <taxon>Fungi</taxon>
        <taxon>Fungi incertae sedis</taxon>
        <taxon>Mucoromycota</taxon>
        <taxon>Glomeromycotina</taxon>
        <taxon>Glomeromycetes</taxon>
        <taxon>Glomerales</taxon>
        <taxon>Glomeraceae</taxon>
        <taxon>Funneliformis</taxon>
    </lineage>
</organism>
<keyword evidence="2" id="KW-1185">Reference proteome</keyword>
<evidence type="ECO:0000313" key="2">
    <source>
        <dbReference type="Proteomes" id="UP000789570"/>
    </source>
</evidence>
<name>A0A9N9HH98_9GLOM</name>
<dbReference type="Proteomes" id="UP000789570">
    <property type="component" value="Unassembled WGS sequence"/>
</dbReference>
<comment type="caution">
    <text evidence="1">The sequence shown here is derived from an EMBL/GenBank/DDBJ whole genome shotgun (WGS) entry which is preliminary data.</text>
</comment>
<gene>
    <name evidence="1" type="ORF">FCALED_LOCUS12953</name>
</gene>
<reference evidence="1" key="1">
    <citation type="submission" date="2021-06" db="EMBL/GenBank/DDBJ databases">
        <authorList>
            <person name="Kallberg Y."/>
            <person name="Tangrot J."/>
            <person name="Rosling A."/>
        </authorList>
    </citation>
    <scope>NUCLEOTIDE SEQUENCE</scope>
    <source>
        <strain evidence="1">UK204</strain>
    </source>
</reference>
<sequence>MSFQSHEAAEYLENLLASTGNREVEGYLTTPQLSNVPSVSFPNVHYNNMASVFAANNV</sequence>
<protein>
    <submittedName>
        <fullName evidence="1">6404_t:CDS:1</fullName>
    </submittedName>
</protein>
<evidence type="ECO:0000313" key="1">
    <source>
        <dbReference type="EMBL" id="CAG8690920.1"/>
    </source>
</evidence>
<dbReference type="EMBL" id="CAJVPQ010006929">
    <property type="protein sequence ID" value="CAG8690920.1"/>
    <property type="molecule type" value="Genomic_DNA"/>
</dbReference>
<feature type="non-terminal residue" evidence="1">
    <location>
        <position position="58"/>
    </location>
</feature>
<proteinExistence type="predicted"/>
<accession>A0A9N9HH98</accession>